<evidence type="ECO:0000256" key="4">
    <source>
        <dbReference type="ARBA" id="ARBA00019905"/>
    </source>
</evidence>
<keyword evidence="6" id="KW-0119">Carbohydrate metabolism</keyword>
<dbReference type="FunFam" id="1.50.10.10:FF:000005">
    <property type="entry name" value="Glycosyl hydrolase, glucoamylase"/>
    <property type="match status" value="1"/>
</dbReference>
<evidence type="ECO:0000256" key="6">
    <source>
        <dbReference type="ARBA" id="ARBA00023277"/>
    </source>
</evidence>
<evidence type="ECO:0000256" key="7">
    <source>
        <dbReference type="ARBA" id="ARBA00023295"/>
    </source>
</evidence>
<keyword evidence="5 14" id="KW-0378">Hydrolase</keyword>
<feature type="domain" description="GH15-like" evidence="12">
    <location>
        <begin position="219"/>
        <end position="583"/>
    </location>
</feature>
<dbReference type="Gene3D" id="1.50.10.10">
    <property type="match status" value="1"/>
</dbReference>
<dbReference type="InterPro" id="IPR012341">
    <property type="entry name" value="6hp_glycosidase-like_sf"/>
</dbReference>
<dbReference type="PANTHER" id="PTHR31616:SF0">
    <property type="entry name" value="GLUCAN 1,4-ALPHA-GLUCOSIDASE"/>
    <property type="match status" value="1"/>
</dbReference>
<reference evidence="14 15" key="1">
    <citation type="submission" date="2023-03" db="EMBL/GenBank/DDBJ databases">
        <title>YIM 152171 draft genome.</title>
        <authorList>
            <person name="Yang Z."/>
        </authorList>
    </citation>
    <scope>NUCLEOTIDE SEQUENCE [LARGE SCALE GENOMIC DNA]</scope>
    <source>
        <strain evidence="14 15">YIM 152171</strain>
    </source>
</reference>
<evidence type="ECO:0000256" key="2">
    <source>
        <dbReference type="ARBA" id="ARBA00006188"/>
    </source>
</evidence>
<dbReference type="GO" id="GO:0004555">
    <property type="term" value="F:alpha,alpha-trehalase activity"/>
    <property type="evidence" value="ECO:0007669"/>
    <property type="project" value="UniProtKB-EC"/>
</dbReference>
<dbReference type="AlphaFoldDB" id="A0AAP3V1H3"/>
<dbReference type="InterPro" id="IPR011613">
    <property type="entry name" value="GH15-like"/>
</dbReference>
<organism evidence="14 15">
    <name type="scientific">Marinimicrococcus flavescens</name>
    <dbReference type="NCBI Taxonomy" id="3031815"/>
    <lineage>
        <taxon>Bacteria</taxon>
        <taxon>Pseudomonadati</taxon>
        <taxon>Pseudomonadota</taxon>
        <taxon>Alphaproteobacteria</taxon>
        <taxon>Geminicoccales</taxon>
        <taxon>Geminicoccaceae</taxon>
        <taxon>Marinimicrococcus</taxon>
    </lineage>
</organism>
<dbReference type="Pfam" id="PF00723">
    <property type="entry name" value="Glyco_hydro_15"/>
    <property type="match status" value="1"/>
</dbReference>
<dbReference type="EMBL" id="JARGEQ010000082">
    <property type="protein sequence ID" value="MDF1586313.1"/>
    <property type="molecule type" value="Genomic_DNA"/>
</dbReference>
<evidence type="ECO:0000256" key="8">
    <source>
        <dbReference type="ARBA" id="ARBA00030473"/>
    </source>
</evidence>
<evidence type="ECO:0000313" key="15">
    <source>
        <dbReference type="Proteomes" id="UP001301140"/>
    </source>
</evidence>
<dbReference type="SUPFAM" id="SSF48208">
    <property type="entry name" value="Six-hairpin glycosidases"/>
    <property type="match status" value="1"/>
</dbReference>
<dbReference type="EC" id="3.2.1.28" evidence="3"/>
<evidence type="ECO:0000256" key="9">
    <source>
        <dbReference type="ARBA" id="ARBA00031637"/>
    </source>
</evidence>
<accession>A0AAP3V1H3</accession>
<dbReference type="InterPro" id="IPR008928">
    <property type="entry name" value="6-hairpin_glycosidase_sf"/>
</dbReference>
<dbReference type="RefSeq" id="WP_327788729.1">
    <property type="nucleotide sequence ID" value="NZ_JARGEQ010000082.1"/>
</dbReference>
<evidence type="ECO:0000259" key="12">
    <source>
        <dbReference type="Pfam" id="PF00723"/>
    </source>
</evidence>
<evidence type="ECO:0000256" key="3">
    <source>
        <dbReference type="ARBA" id="ARBA00012757"/>
    </source>
</evidence>
<comment type="pathway">
    <text evidence="11">Glycan degradation; trehalose degradation; D-glucose from alpha,alpha-trehalose: step 1/1.</text>
</comment>
<feature type="domain" description="Trehalase-like N-terminal" evidence="13">
    <location>
        <begin position="2"/>
        <end position="153"/>
    </location>
</feature>
<comment type="similarity">
    <text evidence="2">Belongs to the glycosyl hydrolase 15 family.</text>
</comment>
<sequence>MAQRIEDYAVIGDTLTCALVGRDGSIDWLCLPRIDSPACFAALLGTAENGRWLMAPQAPVKACRRRYRGDTLILETELETDEGVVALIDFMPVAHGSEIADIVRIVEGRQGSVDMGMELIMRMDYGATVPWVRRTPEGIRAVAGPEALELIAPVPLEGRNFRTEARFTVRKGDRLPFRLVACTSYRERPEKADAEAMLVTTERYWQDWSARCTVQGRWREPVLRSLLTLKALTYSPSGGIAAAATTSLPEQLGGVRNWDYRFCWIRDATFTLYALMLSGYREEAEAWRCWLLRTAAGRPEQLQILYGVRGERWLAECELPWLDGYEGSRPVRIGNAAHSQLQLDVFGEILDIGHQGRRLELEHDDDAWEFQKVLLRALEERWQEPDEGIWEVRGGRRHFTHSKAMAWVAFDRAVKAVERFGLDGDVERWRALRDRIHADVCEKGFSRKRNAFVQAYDDDEALDASALMLPLVGFLPPEDPRIAGTLDAIRQDLEHDGLLLRYRTSTGVDGLPAGEGYFLICSFWLADNLALMGRHEEAEAVFERLLALRNDVGLLAEEYDPRIGRQLGNFPQALSHVGLINTAHNLSLIAGPARRRATP</sequence>
<gene>
    <name evidence="14" type="ORF">PZ740_07930</name>
</gene>
<evidence type="ECO:0000259" key="13">
    <source>
        <dbReference type="Pfam" id="PF19291"/>
    </source>
</evidence>
<evidence type="ECO:0000256" key="11">
    <source>
        <dbReference type="ARBA" id="ARBA00060615"/>
    </source>
</evidence>
<proteinExistence type="inferred from homology"/>
<dbReference type="InterPro" id="IPR045582">
    <property type="entry name" value="Trehalase-like_N"/>
</dbReference>
<name>A0AAP3V1H3_9PROT</name>
<evidence type="ECO:0000313" key="14">
    <source>
        <dbReference type="EMBL" id="MDF1586313.1"/>
    </source>
</evidence>
<evidence type="ECO:0000256" key="5">
    <source>
        <dbReference type="ARBA" id="ARBA00022801"/>
    </source>
</evidence>
<dbReference type="PANTHER" id="PTHR31616">
    <property type="entry name" value="TREHALASE"/>
    <property type="match status" value="1"/>
</dbReference>
<keyword evidence="15" id="KW-1185">Reference proteome</keyword>
<dbReference type="Proteomes" id="UP001301140">
    <property type="component" value="Unassembled WGS sequence"/>
</dbReference>
<dbReference type="GO" id="GO:0005993">
    <property type="term" value="P:trehalose catabolic process"/>
    <property type="evidence" value="ECO:0007669"/>
    <property type="project" value="UniProtKB-ARBA"/>
</dbReference>
<comment type="catalytic activity">
    <reaction evidence="1">
        <text>alpha,alpha-trehalose + H2O = alpha-D-glucose + beta-D-glucose</text>
        <dbReference type="Rhea" id="RHEA:32675"/>
        <dbReference type="ChEBI" id="CHEBI:15377"/>
        <dbReference type="ChEBI" id="CHEBI:15903"/>
        <dbReference type="ChEBI" id="CHEBI:16551"/>
        <dbReference type="ChEBI" id="CHEBI:17925"/>
        <dbReference type="EC" id="3.2.1.28"/>
    </reaction>
</comment>
<keyword evidence="7" id="KW-0326">Glycosidase</keyword>
<comment type="caution">
    <text evidence="14">The sequence shown here is derived from an EMBL/GenBank/DDBJ whole genome shotgun (WGS) entry which is preliminary data.</text>
</comment>
<evidence type="ECO:0000256" key="1">
    <source>
        <dbReference type="ARBA" id="ARBA00001576"/>
    </source>
</evidence>
<evidence type="ECO:0000256" key="10">
    <source>
        <dbReference type="ARBA" id="ARBA00053030"/>
    </source>
</evidence>
<protein>
    <recommendedName>
        <fullName evidence="4">Trehalase</fullName>
        <ecNumber evidence="3">3.2.1.28</ecNumber>
    </recommendedName>
    <alternativeName>
        <fullName evidence="8">Alpha,alpha-trehalase</fullName>
    </alternativeName>
    <alternativeName>
        <fullName evidence="9">Alpha,alpha-trehalose glucohydrolase</fullName>
    </alternativeName>
</protein>
<dbReference type="Pfam" id="PF19291">
    <property type="entry name" value="TREH_N"/>
    <property type="match status" value="1"/>
</dbReference>
<comment type="cofactor">
    <cofactor evidence="10">
        <name>phosphate</name>
        <dbReference type="ChEBI" id="CHEBI:43474"/>
    </cofactor>
</comment>